<dbReference type="Proteomes" id="UP000307747">
    <property type="component" value="Unassembled WGS sequence"/>
</dbReference>
<dbReference type="GeneID" id="45497046"/>
<evidence type="ECO:0000313" key="2">
    <source>
        <dbReference type="Proteomes" id="UP000307747"/>
    </source>
</evidence>
<dbReference type="RefSeq" id="WP_029377315.1">
    <property type="nucleotide sequence ID" value="NZ_BKAZ01000009.1"/>
</dbReference>
<proteinExistence type="predicted"/>
<dbReference type="InterPro" id="IPR029068">
    <property type="entry name" value="Glyas_Bleomycin-R_OHBP_Dase"/>
</dbReference>
<name>A0A5R9B5A0_STAXY</name>
<dbReference type="InterPro" id="IPR037523">
    <property type="entry name" value="VOC_core"/>
</dbReference>
<dbReference type="KEGG" id="sxl:SXYLSMQ121_1377"/>
<dbReference type="OrthoDB" id="2408010at2"/>
<dbReference type="PROSITE" id="PS51819">
    <property type="entry name" value="VOC"/>
    <property type="match status" value="1"/>
</dbReference>
<dbReference type="AlphaFoldDB" id="A0A5R9B5A0"/>
<accession>A0A5R9B5A0</accession>
<comment type="caution">
    <text evidence="1">The sequence shown here is derived from an EMBL/GenBank/DDBJ whole genome shotgun (WGS) entry which is preliminary data.</text>
</comment>
<evidence type="ECO:0000313" key="1">
    <source>
        <dbReference type="EMBL" id="TLP91530.1"/>
    </source>
</evidence>
<dbReference type="PANTHER" id="PTHR36110">
    <property type="entry name" value="RING-CLEAVING DIOXYGENASE MHQE-RELATED"/>
    <property type="match status" value="1"/>
</dbReference>
<dbReference type="Gene3D" id="3.10.180.10">
    <property type="entry name" value="2,3-Dihydroxybiphenyl 1,2-Dioxygenase, domain 1"/>
    <property type="match status" value="1"/>
</dbReference>
<protein>
    <submittedName>
        <fullName evidence="1">VOC family protein</fullName>
    </submittedName>
</protein>
<reference evidence="1 2" key="1">
    <citation type="submission" date="2019-05" db="EMBL/GenBank/DDBJ databases">
        <title>The metagenome of a microbial culture collection derived from dairy environment covers the genomic content of the human microbiome.</title>
        <authorList>
            <person name="Roder T."/>
            <person name="Wuthrich D."/>
            <person name="Sattari Z."/>
            <person name="Von Ah U."/>
            <person name="Bar C."/>
            <person name="Ronchi F."/>
            <person name="Macpherson A.J."/>
            <person name="Ganal-Vonarburg S.C."/>
            <person name="Bruggmann R."/>
            <person name="Vergeres G."/>
        </authorList>
    </citation>
    <scope>NUCLEOTIDE SEQUENCE [LARGE SCALE GENOMIC DNA]</scope>
    <source>
        <strain evidence="1 2">FAM 20833</strain>
    </source>
</reference>
<dbReference type="PANTHER" id="PTHR36110:SF4">
    <property type="entry name" value="RING-CLEAVING DIOXYGENASE MHQA-RELATED"/>
    <property type="match status" value="1"/>
</dbReference>
<gene>
    <name evidence="1" type="ORF">FEZ53_04375</name>
</gene>
<dbReference type="EMBL" id="VBTJ01000001">
    <property type="protein sequence ID" value="TLP91530.1"/>
    <property type="molecule type" value="Genomic_DNA"/>
</dbReference>
<dbReference type="InterPro" id="IPR052537">
    <property type="entry name" value="Extradiol_RC_dioxygenase"/>
</dbReference>
<dbReference type="SUPFAM" id="SSF54593">
    <property type="entry name" value="Glyoxalase/Bleomycin resistance protein/Dihydroxybiphenyl dioxygenase"/>
    <property type="match status" value="2"/>
</dbReference>
<sequence length="270" mass="30243">MNGLRSVTTGTDNLEKTKTLFKDVLGLNVADKGQALRFGDAELNSGTRIHFVEIPNYTNQDNHIENIGLRLPSDEGLDEYRAILDDHQIDHSEITDLNGHKYFEFNDHNHQTFNIYSNEHNTGAPLGMPTFDSTVNPLHQIQGLGPVLLKVNELLLTQSILTKVFGLTHFAEYTPHPESDYKVQVFRIGEGGLGGELHLYAADEDLKMPKHGIVEQIEFATESKAQFQNALQQLESIGIPYQSLDQEGEKSLRISEKSGITFILTLEIKS</sequence>
<organism evidence="1 2">
    <name type="scientific">Staphylococcus xylosus</name>
    <dbReference type="NCBI Taxonomy" id="1288"/>
    <lineage>
        <taxon>Bacteria</taxon>
        <taxon>Bacillati</taxon>
        <taxon>Bacillota</taxon>
        <taxon>Bacilli</taxon>
        <taxon>Bacillales</taxon>
        <taxon>Staphylococcaceae</taxon>
        <taxon>Staphylococcus</taxon>
    </lineage>
</organism>